<evidence type="ECO:0000259" key="6">
    <source>
        <dbReference type="PROSITE" id="PS50235"/>
    </source>
</evidence>
<feature type="compositionally biased region" description="Polar residues" evidence="4">
    <location>
        <begin position="446"/>
        <end position="456"/>
    </location>
</feature>
<feature type="region of interest" description="Disordered" evidence="4">
    <location>
        <begin position="340"/>
        <end position="479"/>
    </location>
</feature>
<dbReference type="SUPFAM" id="SSF54001">
    <property type="entry name" value="Cysteine proteinases"/>
    <property type="match status" value="1"/>
</dbReference>
<dbReference type="InterPro" id="IPR001394">
    <property type="entry name" value="Peptidase_C19_UCH"/>
</dbReference>
<evidence type="ECO:0000259" key="5">
    <source>
        <dbReference type="PROSITE" id="PS50206"/>
    </source>
</evidence>
<keyword evidence="3" id="KW-0378">Hydrolase</keyword>
<keyword evidence="8" id="KW-1185">Reference proteome</keyword>
<accession>A0AAN9XZ18</accession>
<dbReference type="PANTHER" id="PTHR21646:SF46">
    <property type="entry name" value="UBIQUITIN CARBOXYL-TERMINAL HYDROLASE"/>
    <property type="match status" value="1"/>
</dbReference>
<keyword evidence="3" id="KW-0833">Ubl conjugation pathway</keyword>
<reference evidence="7 8" key="1">
    <citation type="submission" date="2024-03" db="EMBL/GenBank/DDBJ databases">
        <title>Adaptation during the transition from Ophiocordyceps entomopathogen to insect associate is accompanied by gene loss and intensified selection.</title>
        <authorList>
            <person name="Ward C.M."/>
            <person name="Onetto C.A."/>
            <person name="Borneman A.R."/>
        </authorList>
    </citation>
    <scope>NUCLEOTIDE SEQUENCE [LARGE SCALE GENOMIC DNA]</scope>
    <source>
        <strain evidence="7">AWRI1</strain>
        <tissue evidence="7">Single Adult Female</tissue>
    </source>
</reference>
<dbReference type="AlphaFoldDB" id="A0AAN9XZ18"/>
<dbReference type="Gene3D" id="3.90.70.10">
    <property type="entry name" value="Cysteine proteinases"/>
    <property type="match status" value="1"/>
</dbReference>
<evidence type="ECO:0000313" key="7">
    <source>
        <dbReference type="EMBL" id="KAK7573793.1"/>
    </source>
</evidence>
<dbReference type="InterPro" id="IPR018200">
    <property type="entry name" value="USP_CS"/>
</dbReference>
<dbReference type="Proteomes" id="UP001367676">
    <property type="component" value="Unassembled WGS sequence"/>
</dbReference>
<dbReference type="PROSITE" id="PS50235">
    <property type="entry name" value="USP_3"/>
    <property type="match status" value="1"/>
</dbReference>
<protein>
    <recommendedName>
        <fullName evidence="3">Ubiquitin carboxyl-terminal hydrolase</fullName>
        <ecNumber evidence="3">3.4.19.12</ecNumber>
    </recommendedName>
</protein>
<evidence type="ECO:0000256" key="4">
    <source>
        <dbReference type="SAM" id="MobiDB-lite"/>
    </source>
</evidence>
<dbReference type="Pfam" id="PF08969">
    <property type="entry name" value="USP8_dimer"/>
    <property type="match status" value="1"/>
</dbReference>
<dbReference type="Pfam" id="PF00443">
    <property type="entry name" value="UCH"/>
    <property type="match status" value="1"/>
</dbReference>
<dbReference type="SUPFAM" id="SSF52821">
    <property type="entry name" value="Rhodanese/Cell cycle control phosphatase"/>
    <property type="match status" value="1"/>
</dbReference>
<feature type="domain" description="Rhodanese" evidence="5">
    <location>
        <begin position="185"/>
        <end position="304"/>
    </location>
</feature>
<feature type="compositionally biased region" description="Basic and acidic residues" evidence="4">
    <location>
        <begin position="359"/>
        <end position="385"/>
    </location>
</feature>
<feature type="domain" description="USP" evidence="6">
    <location>
        <begin position="549"/>
        <end position="868"/>
    </location>
</feature>
<comment type="caution">
    <text evidence="7">The sequence shown here is derived from an EMBL/GenBank/DDBJ whole genome shotgun (WGS) entry which is preliminary data.</text>
</comment>
<feature type="compositionally biased region" description="Basic and acidic residues" evidence="4">
    <location>
        <begin position="398"/>
        <end position="411"/>
    </location>
</feature>
<dbReference type="InterPro" id="IPR050185">
    <property type="entry name" value="Ub_carboxyl-term_hydrolase"/>
</dbReference>
<dbReference type="Pfam" id="PF00581">
    <property type="entry name" value="Rhodanese"/>
    <property type="match status" value="1"/>
</dbReference>
<dbReference type="PROSITE" id="PS50206">
    <property type="entry name" value="RHODANESE_3"/>
    <property type="match status" value="1"/>
</dbReference>
<dbReference type="GO" id="GO:0006508">
    <property type="term" value="P:proteolysis"/>
    <property type="evidence" value="ECO:0007669"/>
    <property type="project" value="UniProtKB-KW"/>
</dbReference>
<feature type="compositionally biased region" description="Polar residues" evidence="4">
    <location>
        <begin position="348"/>
        <end position="357"/>
    </location>
</feature>
<proteinExistence type="inferred from homology"/>
<dbReference type="GO" id="GO:0004843">
    <property type="term" value="F:cysteine-type deubiquitinase activity"/>
    <property type="evidence" value="ECO:0007669"/>
    <property type="project" value="UniProtKB-UniRule"/>
</dbReference>
<dbReference type="EC" id="3.4.19.12" evidence="3"/>
<dbReference type="InterPro" id="IPR028889">
    <property type="entry name" value="USP"/>
</dbReference>
<evidence type="ECO:0000256" key="3">
    <source>
        <dbReference type="RuleBase" id="RU366025"/>
    </source>
</evidence>
<dbReference type="PROSITE" id="PS00973">
    <property type="entry name" value="USP_2"/>
    <property type="match status" value="1"/>
</dbReference>
<comment type="similarity">
    <text evidence="2 3">Belongs to the peptidase C19 family.</text>
</comment>
<comment type="catalytic activity">
    <reaction evidence="1 3">
        <text>Thiol-dependent hydrolysis of ester, thioester, amide, peptide and isopeptide bonds formed by the C-terminal Gly of ubiquitin (a 76-residue protein attached to proteins as an intracellular targeting signal).</text>
        <dbReference type="EC" id="3.4.19.12"/>
    </reaction>
</comment>
<organism evidence="7 8">
    <name type="scientific">Parthenolecanium corni</name>
    <dbReference type="NCBI Taxonomy" id="536013"/>
    <lineage>
        <taxon>Eukaryota</taxon>
        <taxon>Metazoa</taxon>
        <taxon>Ecdysozoa</taxon>
        <taxon>Arthropoda</taxon>
        <taxon>Hexapoda</taxon>
        <taxon>Insecta</taxon>
        <taxon>Pterygota</taxon>
        <taxon>Neoptera</taxon>
        <taxon>Paraneoptera</taxon>
        <taxon>Hemiptera</taxon>
        <taxon>Sternorrhyncha</taxon>
        <taxon>Coccoidea</taxon>
        <taxon>Coccidae</taxon>
        <taxon>Parthenolecanium</taxon>
    </lineage>
</organism>
<dbReference type="CDD" id="cd02674">
    <property type="entry name" value="Peptidase_C19R"/>
    <property type="match status" value="1"/>
</dbReference>
<dbReference type="InterPro" id="IPR001763">
    <property type="entry name" value="Rhodanese-like_dom"/>
</dbReference>
<evidence type="ECO:0000313" key="8">
    <source>
        <dbReference type="Proteomes" id="UP001367676"/>
    </source>
</evidence>
<dbReference type="Gene3D" id="3.40.250.10">
    <property type="entry name" value="Rhodanese-like domain"/>
    <property type="match status" value="1"/>
</dbReference>
<keyword evidence="3" id="KW-0788">Thiol protease</keyword>
<dbReference type="InterPro" id="IPR015063">
    <property type="entry name" value="USP8_dimer"/>
</dbReference>
<gene>
    <name evidence="7" type="ORF">V9T40_010984</name>
</gene>
<dbReference type="PROSITE" id="PS00972">
    <property type="entry name" value="USP_1"/>
    <property type="match status" value="1"/>
</dbReference>
<sequence length="870" mass="99379">MPEPVTEKLKYSSIDELMETATIKGKFNLTEKSLIDGIDKCFANAEKYLEEGDEELSYIFCTRILNLHCAFQKSKNSKNFKNADMKYIKLSIGSKVSHAVQYLEKLHPDLLRKYEQKKQLEALSVENKQKSLINEQDDSLHNKLTKQSANQSLMNGIQSPPSGEEKSSKFSITSTELYNFIHGKKPCSTLILDIRLKKDFEESSMMVKDVVNIPEDIISPSNIASKLESLIEPRFRPFFSRRGEYDRVIVVDWSSKSYTNSSSKVLTMLKVLKQFDINMKYKSIPVMLEGGYEDWLSRYPALTTNALVSPPKESVNNKFLLEKINYPSNVFLEPEKVEKPPAAVAPPSSINLSSTPKPSFDRSTKPAKFPEKKPESADEPKEKPVESAVKIPPSVAADENHITRIVVKNEEPQPVPSTSMNGRRESMESDEEELQKQYHRNGRRSALTQNEVQSPLLNRKNREEIGESSRTERLHDNDETFRGKKAVNNIYNELGMKMKRYSSTPNISELGIDESSRPVIDRSTKPSNDDQLNYYTTGCTYNEIGKGLTGLRNIGNTCYMNSILQCLSNTDPLRKKLCSWDIRAINEKSKTRGAVAREVISIMKQLWSGDGGYISCKSLKNIIGQYNDMFSGHDQQDSHEFLTILMDWLHEDLNEPPTRQNLDGADEKSGEKAWGEFISKNNSIIRKLFYGQLRSTVSCNVCQEESVTFEPFSNLSLSLPPEEIDKCTLSDCLKLYVSSDEIDKWQCPGCKELRRATKKLDITKLPPLLVIHFKRFTSVGGCKKQRTFVDFPDSLNMRPYIVGHEHRHQQYQLYAVSNHSGSMESGHYTAHCKNPADRRWYEFDDQNVYPMNSMPKSREAYIVFYQTVKN</sequence>
<dbReference type="GO" id="GO:0016579">
    <property type="term" value="P:protein deubiquitination"/>
    <property type="evidence" value="ECO:0007669"/>
    <property type="project" value="InterPro"/>
</dbReference>
<dbReference type="EMBL" id="JBBCAQ010000037">
    <property type="protein sequence ID" value="KAK7573793.1"/>
    <property type="molecule type" value="Genomic_DNA"/>
</dbReference>
<dbReference type="Gene3D" id="1.20.58.80">
    <property type="entry name" value="Phosphotransferase system, lactose/cellobiose-type IIA subunit"/>
    <property type="match status" value="1"/>
</dbReference>
<name>A0AAN9XZ18_9HEMI</name>
<keyword evidence="3" id="KW-0645">Protease</keyword>
<dbReference type="InterPro" id="IPR036873">
    <property type="entry name" value="Rhodanese-like_dom_sf"/>
</dbReference>
<dbReference type="PANTHER" id="PTHR21646">
    <property type="entry name" value="UBIQUITIN CARBOXYL-TERMINAL HYDROLASE"/>
    <property type="match status" value="1"/>
</dbReference>
<dbReference type="SUPFAM" id="SSF140856">
    <property type="entry name" value="USP8 N-terminal domain-like"/>
    <property type="match status" value="1"/>
</dbReference>
<evidence type="ECO:0000256" key="2">
    <source>
        <dbReference type="ARBA" id="ARBA00009085"/>
    </source>
</evidence>
<feature type="compositionally biased region" description="Basic and acidic residues" evidence="4">
    <location>
        <begin position="460"/>
        <end position="479"/>
    </location>
</feature>
<evidence type="ECO:0000256" key="1">
    <source>
        <dbReference type="ARBA" id="ARBA00000707"/>
    </source>
</evidence>
<dbReference type="InterPro" id="IPR038765">
    <property type="entry name" value="Papain-like_cys_pep_sf"/>
</dbReference>